<dbReference type="InterPro" id="IPR036877">
    <property type="entry name" value="SUI1_dom_sf"/>
</dbReference>
<evidence type="ECO:0000259" key="4">
    <source>
        <dbReference type="PROSITE" id="PS50296"/>
    </source>
</evidence>
<dbReference type="EMBL" id="JAAIKD010000002">
    <property type="protein sequence ID" value="NEV93176.1"/>
    <property type="molecule type" value="Genomic_DNA"/>
</dbReference>
<evidence type="ECO:0000256" key="2">
    <source>
        <dbReference type="ARBA" id="ARBA00022917"/>
    </source>
</evidence>
<dbReference type="GO" id="GO:0003743">
    <property type="term" value="F:translation initiation factor activity"/>
    <property type="evidence" value="ECO:0007669"/>
    <property type="project" value="UniProtKB-KW"/>
</dbReference>
<feature type="domain" description="SUI1" evidence="4">
    <location>
        <begin position="37"/>
        <end position="103"/>
    </location>
</feature>
<keyword evidence="1" id="KW-0810">Translation regulation</keyword>
<keyword evidence="2" id="KW-0648">Protein biosynthesis</keyword>
<dbReference type="GO" id="GO:0006417">
    <property type="term" value="P:regulation of translation"/>
    <property type="evidence" value="ECO:0007669"/>
    <property type="project" value="UniProtKB-KW"/>
</dbReference>
<dbReference type="SUPFAM" id="SSF55159">
    <property type="entry name" value="eIF1-like"/>
    <property type="match status" value="1"/>
</dbReference>
<dbReference type="InterPro" id="IPR005872">
    <property type="entry name" value="SUI1_arc_bac"/>
</dbReference>
<dbReference type="RefSeq" id="WP_164003909.1">
    <property type="nucleotide sequence ID" value="NZ_JAAIKD010000002.1"/>
</dbReference>
<evidence type="ECO:0000313" key="5">
    <source>
        <dbReference type="EMBL" id="NEV93176.1"/>
    </source>
</evidence>
<sequence length="111" mass="12619">MDLKDQLKDLFPDHAPQEEEKTASKSEELNIWLQSDPLICEFSKRKGKANTVIKGYSGARKDFQNLTKYLKKEIGVGGSHKHEEIIIQGDYRDQIMDLLKGIGFQVKRVGG</sequence>
<dbReference type="Pfam" id="PF01253">
    <property type="entry name" value="SUI1"/>
    <property type="match status" value="1"/>
</dbReference>
<keyword evidence="5" id="KW-0396">Initiation factor</keyword>
<proteinExistence type="predicted"/>
<protein>
    <submittedName>
        <fullName evidence="5">Translation initiation factor</fullName>
    </submittedName>
</protein>
<dbReference type="CDD" id="cd11567">
    <property type="entry name" value="YciH_like"/>
    <property type="match status" value="1"/>
</dbReference>
<evidence type="ECO:0000256" key="1">
    <source>
        <dbReference type="ARBA" id="ARBA00022845"/>
    </source>
</evidence>
<reference evidence="5 6" key="1">
    <citation type="submission" date="2020-02" db="EMBL/GenBank/DDBJ databases">
        <title>Flavobacteriaceae Psychroflexus bacterium YR1-1, complete genome.</title>
        <authorList>
            <person name="Li Y."/>
            <person name="Wu S."/>
        </authorList>
    </citation>
    <scope>NUCLEOTIDE SEQUENCE [LARGE SCALE GENOMIC DNA]</scope>
    <source>
        <strain evidence="5 6">YR1-1</strain>
    </source>
</reference>
<feature type="region of interest" description="Disordered" evidence="3">
    <location>
        <begin position="1"/>
        <end position="26"/>
    </location>
</feature>
<accession>A0A6B3QYC8</accession>
<dbReference type="Proteomes" id="UP000478505">
    <property type="component" value="Unassembled WGS sequence"/>
</dbReference>
<dbReference type="PROSITE" id="PS50296">
    <property type="entry name" value="SUI1"/>
    <property type="match status" value="1"/>
</dbReference>
<dbReference type="Gene3D" id="3.30.780.10">
    <property type="entry name" value="SUI1-like domain"/>
    <property type="match status" value="1"/>
</dbReference>
<keyword evidence="6" id="KW-1185">Reference proteome</keyword>
<dbReference type="AlphaFoldDB" id="A0A6B3QYC8"/>
<evidence type="ECO:0000313" key="6">
    <source>
        <dbReference type="Proteomes" id="UP000478505"/>
    </source>
</evidence>
<dbReference type="InterPro" id="IPR001950">
    <property type="entry name" value="SUI1"/>
</dbReference>
<name>A0A6B3QYC8_9FLAO</name>
<gene>
    <name evidence="5" type="ORF">G3567_03315</name>
</gene>
<comment type="caution">
    <text evidence="5">The sequence shown here is derived from an EMBL/GenBank/DDBJ whole genome shotgun (WGS) entry which is preliminary data.</text>
</comment>
<organism evidence="5 6">
    <name type="scientific">Psychroflexus aurantiacus</name>
    <dbReference type="NCBI Taxonomy" id="2709310"/>
    <lineage>
        <taxon>Bacteria</taxon>
        <taxon>Pseudomonadati</taxon>
        <taxon>Bacteroidota</taxon>
        <taxon>Flavobacteriia</taxon>
        <taxon>Flavobacteriales</taxon>
        <taxon>Flavobacteriaceae</taxon>
        <taxon>Psychroflexus</taxon>
    </lineage>
</organism>
<evidence type="ECO:0000256" key="3">
    <source>
        <dbReference type="SAM" id="MobiDB-lite"/>
    </source>
</evidence>